<dbReference type="Pfam" id="PF00373">
    <property type="entry name" value="FERM_M"/>
    <property type="match status" value="1"/>
</dbReference>
<keyword evidence="4" id="KW-0813">Transport</keyword>
<dbReference type="InterPro" id="IPR014847">
    <property type="entry name" value="FA"/>
</dbReference>
<keyword evidence="20" id="KW-1185">Reference proteome</keyword>
<dbReference type="GO" id="GO:0005856">
    <property type="term" value="C:cytoskeleton"/>
    <property type="evidence" value="ECO:0007669"/>
    <property type="project" value="UniProtKB-SubCell"/>
</dbReference>
<evidence type="ECO:0000256" key="7">
    <source>
        <dbReference type="ARBA" id="ARBA00022618"/>
    </source>
</evidence>
<comment type="subcellular location">
    <subcellularLocation>
        <location evidence="3">Cytoplasm</location>
        <location evidence="3">Cell cortex</location>
    </subcellularLocation>
    <subcellularLocation>
        <location evidence="2">Cytoplasm</location>
        <location evidence="2">Cytoskeleton</location>
    </subcellularLocation>
    <subcellularLocation>
        <location evidence="1">Nucleus</location>
    </subcellularLocation>
</comment>
<dbReference type="Pfam" id="PF09379">
    <property type="entry name" value="FERM_N"/>
    <property type="match status" value="1"/>
</dbReference>
<dbReference type="Ensembl" id="ENSORLT00000036017.1">
    <property type="protein sequence ID" value="ENSORLP00000040122.1"/>
    <property type="gene ID" value="ENSORLG00000006853.2"/>
</dbReference>
<reference evidence="19 20" key="1">
    <citation type="journal article" date="2007" name="Nature">
        <title>The medaka draft genome and insights into vertebrate genome evolution.</title>
        <authorList>
            <person name="Kasahara M."/>
            <person name="Naruse K."/>
            <person name="Sasaki S."/>
            <person name="Nakatani Y."/>
            <person name="Qu W."/>
            <person name="Ahsan B."/>
            <person name="Yamada T."/>
            <person name="Nagayasu Y."/>
            <person name="Doi K."/>
            <person name="Kasai Y."/>
            <person name="Jindo T."/>
            <person name="Kobayashi D."/>
            <person name="Shimada A."/>
            <person name="Toyoda A."/>
            <person name="Kuroki Y."/>
            <person name="Fujiyama A."/>
            <person name="Sasaki T."/>
            <person name="Shimizu A."/>
            <person name="Asakawa S."/>
            <person name="Shimizu N."/>
            <person name="Hashimoto S."/>
            <person name="Yang J."/>
            <person name="Lee Y."/>
            <person name="Matsushima K."/>
            <person name="Sugano S."/>
            <person name="Sakaizumi M."/>
            <person name="Narita T."/>
            <person name="Ohishi K."/>
            <person name="Haga S."/>
            <person name="Ohta F."/>
            <person name="Nomoto H."/>
            <person name="Nogata K."/>
            <person name="Morishita T."/>
            <person name="Endo T."/>
            <person name="Shin-I T."/>
            <person name="Takeda H."/>
            <person name="Morishita S."/>
            <person name="Kohara Y."/>
        </authorList>
    </citation>
    <scope>NUCLEOTIDE SEQUENCE [LARGE SCALE GENOMIC DNA]</scope>
    <source>
        <strain evidence="19 20">Hd-rR</strain>
    </source>
</reference>
<feature type="compositionally biased region" description="Basic and acidic residues" evidence="17">
    <location>
        <begin position="29"/>
        <end position="51"/>
    </location>
</feature>
<feature type="compositionally biased region" description="Basic residues" evidence="17">
    <location>
        <begin position="172"/>
        <end position="181"/>
    </location>
</feature>
<evidence type="ECO:0000256" key="2">
    <source>
        <dbReference type="ARBA" id="ARBA00004245"/>
    </source>
</evidence>
<dbReference type="PANTHER" id="PTHR23280">
    <property type="entry name" value="4.1 G PROTEIN"/>
    <property type="match status" value="1"/>
</dbReference>
<dbReference type="GO" id="GO:0005516">
    <property type="term" value="F:calmodulin binding"/>
    <property type="evidence" value="ECO:0007669"/>
    <property type="project" value="UniProtKB-KW"/>
</dbReference>
<feature type="compositionally biased region" description="Basic and acidic residues" evidence="17">
    <location>
        <begin position="129"/>
        <end position="171"/>
    </location>
</feature>
<feature type="compositionally biased region" description="Basic and acidic residues" evidence="17">
    <location>
        <begin position="511"/>
        <end position="539"/>
    </location>
</feature>
<dbReference type="PROSITE" id="PS00660">
    <property type="entry name" value="FERM_1"/>
    <property type="match status" value="1"/>
</dbReference>
<evidence type="ECO:0000256" key="5">
    <source>
        <dbReference type="ARBA" id="ARBA00022490"/>
    </source>
</evidence>
<keyword evidence="8" id="KW-0498">Mitosis</keyword>
<dbReference type="SUPFAM" id="SSF50729">
    <property type="entry name" value="PH domain-like"/>
    <property type="match status" value="1"/>
</dbReference>
<evidence type="ECO:0000256" key="11">
    <source>
        <dbReference type="ARBA" id="ARBA00023212"/>
    </source>
</evidence>
<dbReference type="Gene3D" id="2.30.29.30">
    <property type="entry name" value="Pleckstrin-homology domain (PH domain)/Phosphotyrosine-binding domain (PTB)"/>
    <property type="match status" value="1"/>
</dbReference>
<evidence type="ECO:0000259" key="18">
    <source>
        <dbReference type="PROSITE" id="PS50057"/>
    </source>
</evidence>
<evidence type="ECO:0000256" key="3">
    <source>
        <dbReference type="ARBA" id="ARBA00004544"/>
    </source>
</evidence>
<dbReference type="SUPFAM" id="SSF47031">
    <property type="entry name" value="Second domain of FERM"/>
    <property type="match status" value="1"/>
</dbReference>
<evidence type="ECO:0000256" key="10">
    <source>
        <dbReference type="ARBA" id="ARBA00023203"/>
    </source>
</evidence>
<dbReference type="GeneTree" id="ENSGT00940000157833"/>
<accession>A0A3B3I8H6</accession>
<keyword evidence="10" id="KW-0009">Actin-binding</keyword>
<dbReference type="SMART" id="SM01196">
    <property type="entry name" value="FERM_C"/>
    <property type="match status" value="1"/>
</dbReference>
<name>A0A3B3I8H6_ORYLA</name>
<organism evidence="19 20">
    <name type="scientific">Oryzias latipes</name>
    <name type="common">Japanese rice fish</name>
    <name type="synonym">Japanese killifish</name>
    <dbReference type="NCBI Taxonomy" id="8090"/>
    <lineage>
        <taxon>Eukaryota</taxon>
        <taxon>Metazoa</taxon>
        <taxon>Chordata</taxon>
        <taxon>Craniata</taxon>
        <taxon>Vertebrata</taxon>
        <taxon>Euteleostomi</taxon>
        <taxon>Actinopterygii</taxon>
        <taxon>Neopterygii</taxon>
        <taxon>Teleostei</taxon>
        <taxon>Neoteleostei</taxon>
        <taxon>Acanthomorphata</taxon>
        <taxon>Ovalentaria</taxon>
        <taxon>Atherinomorphae</taxon>
        <taxon>Beloniformes</taxon>
        <taxon>Adrianichthyidae</taxon>
        <taxon>Oryziinae</taxon>
        <taxon>Oryzias</taxon>
    </lineage>
</organism>
<dbReference type="GO" id="GO:0003779">
    <property type="term" value="F:actin binding"/>
    <property type="evidence" value="ECO:0007669"/>
    <property type="project" value="UniProtKB-KW"/>
</dbReference>
<evidence type="ECO:0000256" key="8">
    <source>
        <dbReference type="ARBA" id="ARBA00022776"/>
    </source>
</evidence>
<dbReference type="GO" id="GO:0005634">
    <property type="term" value="C:nucleus"/>
    <property type="evidence" value="ECO:0007669"/>
    <property type="project" value="UniProtKB-SubCell"/>
</dbReference>
<keyword evidence="12" id="KW-0539">Nucleus</keyword>
<feature type="compositionally biased region" description="Polar residues" evidence="17">
    <location>
        <begin position="457"/>
        <end position="468"/>
    </location>
</feature>
<feature type="compositionally biased region" description="Basic and acidic residues" evidence="17">
    <location>
        <begin position="420"/>
        <end position="434"/>
    </location>
</feature>
<evidence type="ECO:0000256" key="14">
    <source>
        <dbReference type="ARBA" id="ARBA00023658"/>
    </source>
</evidence>
<feature type="region of interest" description="Disordered" evidence="17">
    <location>
        <begin position="1"/>
        <end position="539"/>
    </location>
</feature>
<keyword evidence="11" id="KW-0206">Cytoskeleton</keyword>
<dbReference type="PROSITE" id="PS00661">
    <property type="entry name" value="FERM_2"/>
    <property type="match status" value="1"/>
</dbReference>
<keyword evidence="5" id="KW-0963">Cytoplasm</keyword>
<evidence type="ECO:0000313" key="20">
    <source>
        <dbReference type="Proteomes" id="UP000001038"/>
    </source>
</evidence>
<feature type="domain" description="FERM" evidence="18">
    <location>
        <begin position="546"/>
        <end position="827"/>
    </location>
</feature>
<feature type="compositionally biased region" description="Basic and acidic residues" evidence="17">
    <location>
        <begin position="182"/>
        <end position="412"/>
    </location>
</feature>
<keyword evidence="13" id="KW-0131">Cell cycle</keyword>
<feature type="compositionally biased region" description="Low complexity" evidence="17">
    <location>
        <begin position="80"/>
        <end position="90"/>
    </location>
</feature>
<dbReference type="Gene3D" id="3.10.20.90">
    <property type="entry name" value="Phosphatidylinositol 3-kinase Catalytic Subunit, Chain A, domain 1"/>
    <property type="match status" value="1"/>
</dbReference>
<sequence>MTTEASAVSEADTEGKQKASGATPEPESEPEKQNQDAATSEKEGESSKKAQEQVAEPGPADAATSPEEEQLKPRTRTSAGKGLSRLFSSFLKRRSQCSQDGEGFESEKAKDEKAEKEEKADSPEEENVEEVKSEGKEVKTAEEKNEVKEVKKEEEKLKQREEKVEEKVEKKGSKKKKKEAKKKVEQTVEEKVKEDPSKQAEEKTEKKDETKEEKAKQTVEKEEEKPEIKEEEKEKDTAEVKEKDAETGKKEEEKVDKRVAKKKEKEDKLKKKEEEKARRKAEEEERAKKREEEKAKRKEEEKAREAEKAKKKEGEKVKKKEEKVKDEKVKKKEEEKPKEEKAKKKEEEKPKEEKAKKKEEEKPKEKVIEEKGRKKEEEKPLEVKEEDKKKDKEITEKTEEKQQKEEEKGQKKEKGKSKGKKEEKEVKSTVEEQVKAPIAAPEPELKTEPEQDAEPTLDQQSVSSTETQPAPEEQKEEPEVKKEPEVVEEVKSEDTVQKEEEPAEQGQAIKGGEKASEVLKKEKPVKEKKTEKKAEEPKGAKRLKTMQCKVTLLDDAQFECELDKHAKAQELFAKVCDHVNLLEKDYFGLVHWETPTSKTWLEPTKEIRKQVPGAIYEFTFSVKFYPPDPAQLTEDLTRYFLCLQLRKDILQGVLPCSFVTLSLLGSYTAQSELGEYDPELHGPDYLKELSLAPGQSKELEEKVMELHRTYRSMSPAQADMLFLENAKKLAMYGVDLHQAKDLDGVDITLGVCSSGLMVYKDKLRINRFPWPKVLKISYKRSSFFIKIRPSEQEQYESTIGFKLPNYKASKKLWKVCVEHHTFFRVSTVEPPSSRRFLVLGSKFRYSGRTQAQTRQASSMIDRPAPRFTRSASKRLSRNLDGADGAILDGSDYISSKTEVRVTERQMHEHILHGPTVLGGVDDWFMLLDVTSRAPLVTLKERAQSGEKVFVSAVGAAEEVRAAVEESQLIQVEPTTDFRGISQPSVRGREDDWFVLLDFIPKQTPYEPPVTKVTPVKGFLVIEEAALKQREEIVEFVGKVTEIQQMPSDRDDWFVLLARPLREPLFVPSVPPEERTQVYKKEQISCSAVTEAVRVESRREMVTEENLKQRDVKPPKPLRERDDDWFLLLDVVPKDVSFVAPVSLPLAPKIYAAVSTKAESAESKYSIDLGLLKAQPVADRDDDWYSLFQVDPKKALTTPTETPRKIISPIEETVEPEVTRETRAYKKTVIGVESRQDRTSVAEIRWSQMPQLPATKAEDDWFVLFGAVRETPAVRTRDAMIQPVLTVAPPTKPKPTVVMEDVRAPAALVNPPQLRKVDDDWFVLLEITAKVSAALHERFYLGAKVEPGKELRATEQKAQQRITNIERTWQQKEPTLLRPAVKQDELEDDWFALLDVAPKKSVAAPERIQIPAKIKGPAAPAPTRISVSELKPEFERRILEERRPPARTHL</sequence>
<dbReference type="FunFam" id="3.10.20.90:FF:000002">
    <property type="entry name" value="Erythrocyte protein band 4.1-like 3"/>
    <property type="match status" value="1"/>
</dbReference>
<evidence type="ECO:0000256" key="12">
    <source>
        <dbReference type="ARBA" id="ARBA00023242"/>
    </source>
</evidence>
<protein>
    <recommendedName>
        <fullName evidence="14">Protein 4.1</fullName>
    </recommendedName>
    <alternativeName>
        <fullName evidence="15">Band 4.1</fullName>
    </alternativeName>
    <alternativeName>
        <fullName evidence="16">Erythrocyte membrane protein band 4.1</fullName>
    </alternativeName>
</protein>
<dbReference type="FunFam" id="2.30.29.30:FF:000001">
    <property type="entry name" value="Erythrocyte membrane protein band 4.1"/>
    <property type="match status" value="1"/>
</dbReference>
<evidence type="ECO:0000313" key="19">
    <source>
        <dbReference type="Ensembl" id="ENSORLP00000040122.1"/>
    </source>
</evidence>
<proteinExistence type="predicted"/>
<dbReference type="Gene3D" id="1.20.80.10">
    <property type="match status" value="1"/>
</dbReference>
<dbReference type="PANTHER" id="PTHR23280:SF12">
    <property type="entry name" value="PROTEIN 4.1"/>
    <property type="match status" value="1"/>
</dbReference>
<dbReference type="SUPFAM" id="SSF54236">
    <property type="entry name" value="Ubiquitin-like"/>
    <property type="match status" value="1"/>
</dbReference>
<dbReference type="InterPro" id="IPR035963">
    <property type="entry name" value="FERM_2"/>
</dbReference>
<evidence type="ECO:0000256" key="6">
    <source>
        <dbReference type="ARBA" id="ARBA00022553"/>
    </source>
</evidence>
<dbReference type="SMART" id="SM00295">
    <property type="entry name" value="B41"/>
    <property type="match status" value="1"/>
</dbReference>
<dbReference type="InterPro" id="IPR011993">
    <property type="entry name" value="PH-like_dom_sf"/>
</dbReference>
<feature type="compositionally biased region" description="Basic and acidic residues" evidence="17">
    <location>
        <begin position="105"/>
        <end position="122"/>
    </location>
</feature>
<dbReference type="CDD" id="cd14473">
    <property type="entry name" value="FERM_B-lobe"/>
    <property type="match status" value="1"/>
</dbReference>
<dbReference type="InterPro" id="IPR019749">
    <property type="entry name" value="Band_41_domain"/>
</dbReference>
<dbReference type="GO" id="GO:0005938">
    <property type="term" value="C:cell cortex"/>
    <property type="evidence" value="ECO:0007669"/>
    <property type="project" value="UniProtKB-SubCell"/>
</dbReference>
<dbReference type="PROSITE" id="PS50057">
    <property type="entry name" value="FERM_3"/>
    <property type="match status" value="1"/>
</dbReference>
<keyword evidence="7" id="KW-0132">Cell division</keyword>
<dbReference type="Pfam" id="PF08736">
    <property type="entry name" value="FA"/>
    <property type="match status" value="1"/>
</dbReference>
<dbReference type="Proteomes" id="UP000001038">
    <property type="component" value="Chromosome 16"/>
</dbReference>
<dbReference type="FunFam" id="1.20.80.10:FF:000001">
    <property type="entry name" value="Erythrocyte membrane protein band 4.1"/>
    <property type="match status" value="1"/>
</dbReference>
<dbReference type="InterPro" id="IPR018979">
    <property type="entry name" value="FERM_N"/>
</dbReference>
<dbReference type="GO" id="GO:0051301">
    <property type="term" value="P:cell division"/>
    <property type="evidence" value="ECO:0007669"/>
    <property type="project" value="UniProtKB-KW"/>
</dbReference>
<evidence type="ECO:0000256" key="9">
    <source>
        <dbReference type="ARBA" id="ARBA00022860"/>
    </source>
</evidence>
<keyword evidence="9" id="KW-0112">Calmodulin-binding</keyword>
<gene>
    <name evidence="19" type="primary">LOC101156915</name>
</gene>
<evidence type="ECO:0000256" key="17">
    <source>
        <dbReference type="SAM" id="MobiDB-lite"/>
    </source>
</evidence>
<dbReference type="PRINTS" id="PR00935">
    <property type="entry name" value="BAND41"/>
</dbReference>
<reference evidence="19" key="2">
    <citation type="submission" date="2025-08" db="UniProtKB">
        <authorList>
            <consortium name="Ensembl"/>
        </authorList>
    </citation>
    <scope>IDENTIFICATION</scope>
    <source>
        <strain evidence="19">Hd-rR</strain>
    </source>
</reference>
<dbReference type="InterPro" id="IPR014352">
    <property type="entry name" value="FERM/acyl-CoA-bd_prot_sf"/>
</dbReference>
<dbReference type="Pfam" id="PF09380">
    <property type="entry name" value="FERM_C"/>
    <property type="match status" value="1"/>
</dbReference>
<evidence type="ECO:0000256" key="4">
    <source>
        <dbReference type="ARBA" id="ARBA00022448"/>
    </source>
</evidence>
<reference evidence="19" key="3">
    <citation type="submission" date="2025-09" db="UniProtKB">
        <authorList>
            <consortium name="Ensembl"/>
        </authorList>
    </citation>
    <scope>IDENTIFICATION</scope>
    <source>
        <strain evidence="19">Hd-rR</strain>
    </source>
</reference>
<evidence type="ECO:0000256" key="1">
    <source>
        <dbReference type="ARBA" id="ARBA00004123"/>
    </source>
</evidence>
<feature type="compositionally biased region" description="Basic and acidic residues" evidence="17">
    <location>
        <begin position="477"/>
        <end position="500"/>
    </location>
</feature>
<dbReference type="InterPro" id="IPR029071">
    <property type="entry name" value="Ubiquitin-like_domsf"/>
</dbReference>
<dbReference type="SMART" id="SM01195">
    <property type="entry name" value="FA"/>
    <property type="match status" value="1"/>
</dbReference>
<dbReference type="Bgee" id="ENSORLG00000006853">
    <property type="expression patterns" value="Expressed in mesonephros and 14 other cell types or tissues"/>
</dbReference>
<dbReference type="InterPro" id="IPR000299">
    <property type="entry name" value="FERM_domain"/>
</dbReference>
<dbReference type="InterPro" id="IPR019748">
    <property type="entry name" value="FERM_central"/>
</dbReference>
<evidence type="ECO:0000256" key="13">
    <source>
        <dbReference type="ARBA" id="ARBA00023306"/>
    </source>
</evidence>
<dbReference type="InterPro" id="IPR019747">
    <property type="entry name" value="FERM_CS"/>
</dbReference>
<evidence type="ECO:0000256" key="15">
    <source>
        <dbReference type="ARBA" id="ARBA00030419"/>
    </source>
</evidence>
<evidence type="ECO:0000256" key="16">
    <source>
        <dbReference type="ARBA" id="ARBA00032586"/>
    </source>
</evidence>
<dbReference type="CDD" id="cd13184">
    <property type="entry name" value="FERM_C_4_1_family"/>
    <property type="match status" value="1"/>
</dbReference>
<dbReference type="InterPro" id="IPR018980">
    <property type="entry name" value="FERM_PH-like_C"/>
</dbReference>
<keyword evidence="6" id="KW-0597">Phosphoprotein</keyword>